<evidence type="ECO:0008006" key="4">
    <source>
        <dbReference type="Google" id="ProtNLM"/>
    </source>
</evidence>
<feature type="compositionally biased region" description="Low complexity" evidence="1">
    <location>
        <begin position="401"/>
        <end position="413"/>
    </location>
</feature>
<organism evidence="2 3">
    <name type="scientific">Aureococcus anophagefferens</name>
    <name type="common">Harmful bloom alga</name>
    <dbReference type="NCBI Taxonomy" id="44056"/>
    <lineage>
        <taxon>Eukaryota</taxon>
        <taxon>Sar</taxon>
        <taxon>Stramenopiles</taxon>
        <taxon>Ochrophyta</taxon>
        <taxon>Pelagophyceae</taxon>
        <taxon>Pelagomonadales</taxon>
        <taxon>Pelagomonadaceae</taxon>
        <taxon>Aureococcus</taxon>
    </lineage>
</organism>
<proteinExistence type="predicted"/>
<dbReference type="SUPFAM" id="SSF63825">
    <property type="entry name" value="YWTD domain"/>
    <property type="match status" value="1"/>
</dbReference>
<feature type="region of interest" description="Disordered" evidence="1">
    <location>
        <begin position="360"/>
        <end position="592"/>
    </location>
</feature>
<dbReference type="InterPro" id="IPR011042">
    <property type="entry name" value="6-blade_b-propeller_TolB-like"/>
</dbReference>
<accession>A0ABR1GC46</accession>
<name>A0ABR1GC46_AURAN</name>
<dbReference type="Proteomes" id="UP001363151">
    <property type="component" value="Unassembled WGS sequence"/>
</dbReference>
<keyword evidence="3" id="KW-1185">Reference proteome</keyword>
<evidence type="ECO:0000313" key="3">
    <source>
        <dbReference type="Proteomes" id="UP001363151"/>
    </source>
</evidence>
<dbReference type="PANTHER" id="PTHR36489">
    <property type="entry name" value="PROTEIN-COUPLED RECEPTOR GPR1, PUTATIVE-RELATED"/>
    <property type="match status" value="1"/>
</dbReference>
<feature type="compositionally biased region" description="Low complexity" evidence="1">
    <location>
        <begin position="501"/>
        <end position="512"/>
    </location>
</feature>
<feature type="compositionally biased region" description="Low complexity" evidence="1">
    <location>
        <begin position="381"/>
        <end position="393"/>
    </location>
</feature>
<feature type="compositionally biased region" description="Pro residues" evidence="1">
    <location>
        <begin position="454"/>
        <end position="476"/>
    </location>
</feature>
<protein>
    <recommendedName>
        <fullName evidence="4">DUF5050 domain-containing protein</fullName>
    </recommendedName>
</protein>
<feature type="compositionally biased region" description="Pro residues" evidence="1">
    <location>
        <begin position="514"/>
        <end position="532"/>
    </location>
</feature>
<evidence type="ECO:0000256" key="1">
    <source>
        <dbReference type="SAM" id="MobiDB-lite"/>
    </source>
</evidence>
<comment type="caution">
    <text evidence="2">The sequence shown here is derived from an EMBL/GenBank/DDBJ whole genome shotgun (WGS) entry which is preliminary data.</text>
</comment>
<gene>
    <name evidence="2" type="ORF">SO694_000011366</name>
</gene>
<dbReference type="Gene3D" id="2.120.10.30">
    <property type="entry name" value="TolB, C-terminal domain"/>
    <property type="match status" value="1"/>
</dbReference>
<sequence length="621" mass="65059">MSLPTSKRALSAGAVVAAMAGLGVLIGASDNVKILAGRGIKKASAKLYGMLGEDPSSLSACPACECAAATDSERQLAAEEIYALTAAPTVAEEWTALWTEGTSSLSYVWVMQNEFEGIQATVLVDTTGKAQGVVMGANETYVYFVEDSGAVWKVDIDGRNPVELIDYCTADSCSGLGLDSWEYTEKLYFVDSSMGTLMSCNMYTGDDEVTLVTNIEDAYAVAVDKKAGKVYLTASGAIYYTDYSTVGATYSEMSTYFAPSTYDIVGLSVDSEDREVYWTGNDAVYKAAIDFDSPTTLYSDVKDANSVSVDWQQDLLFYTDKYGINIGNLDGTMDSRVAAYLYNTTFVYIKYEVMPTPAPTSIPTSKPTEHPTSVPIPAPTATPTSIPTSEPTGVPAPVPTATPTSIPTSEPTGVPAPVPTSVPTSKPTTTPTGYPTGVPVPLPTSTPTSKPTEMPVPAPTSVPSPEPTSWPTPEPTSEPSSAPTGYPSMAPVPLPTPSPTALPSSLPSSAPTGVPLPLPTTMPSPMPTPLPSALPSSIPTTEPTGMPIPVPTPYPTPSPTGIPTPEPTEEPTSIPTAKPTHMPSPMPTSAPTLTPTTECDWWYGQCGLCECGNGAGINPHD</sequence>
<feature type="compositionally biased region" description="Low complexity" evidence="1">
    <location>
        <begin position="477"/>
        <end position="489"/>
    </location>
</feature>
<feature type="compositionally biased region" description="Pro residues" evidence="1">
    <location>
        <begin position="490"/>
        <end position="500"/>
    </location>
</feature>
<dbReference type="PANTHER" id="PTHR36489:SF2">
    <property type="entry name" value="APPLE DOMAIN-CONTAINING PROTEIN"/>
    <property type="match status" value="1"/>
</dbReference>
<feature type="compositionally biased region" description="Pro residues" evidence="1">
    <location>
        <begin position="546"/>
        <end position="566"/>
    </location>
</feature>
<dbReference type="EMBL" id="JBBJCI010000035">
    <property type="protein sequence ID" value="KAK7253605.1"/>
    <property type="molecule type" value="Genomic_DNA"/>
</dbReference>
<feature type="compositionally biased region" description="Low complexity" evidence="1">
    <location>
        <begin position="533"/>
        <end position="545"/>
    </location>
</feature>
<feature type="compositionally biased region" description="Low complexity" evidence="1">
    <location>
        <begin position="421"/>
        <end position="437"/>
    </location>
</feature>
<evidence type="ECO:0000313" key="2">
    <source>
        <dbReference type="EMBL" id="KAK7253605.1"/>
    </source>
</evidence>
<dbReference type="InterPro" id="IPR000033">
    <property type="entry name" value="LDLR_classB_rpt"/>
</dbReference>
<dbReference type="SMART" id="SM00135">
    <property type="entry name" value="LY"/>
    <property type="match status" value="2"/>
</dbReference>
<reference evidence="2 3" key="1">
    <citation type="submission" date="2024-03" db="EMBL/GenBank/DDBJ databases">
        <title>Aureococcus anophagefferens CCMP1851 and Kratosvirus quantuckense: Draft genome of a second virus-susceptible host strain in the model system.</title>
        <authorList>
            <person name="Chase E."/>
            <person name="Truchon A.R."/>
            <person name="Schepens W."/>
            <person name="Wilhelm S.W."/>
        </authorList>
    </citation>
    <scope>NUCLEOTIDE SEQUENCE [LARGE SCALE GENOMIC DNA]</scope>
    <source>
        <strain evidence="2 3">CCMP1851</strain>
    </source>
</reference>